<name>A0A2I7SGC4_9FLAO</name>
<protein>
    <submittedName>
        <fullName evidence="2">Uncharacterized protein</fullName>
    </submittedName>
</protein>
<dbReference type="EMBL" id="CP025938">
    <property type="protein sequence ID" value="AUS04956.1"/>
    <property type="molecule type" value="Genomic_DNA"/>
</dbReference>
<dbReference type="Proteomes" id="UP000236592">
    <property type="component" value="Chromosome"/>
</dbReference>
<keyword evidence="1" id="KW-0732">Signal</keyword>
<dbReference type="AlphaFoldDB" id="A0A2I7SGC4"/>
<evidence type="ECO:0000256" key="1">
    <source>
        <dbReference type="SAM" id="SignalP"/>
    </source>
</evidence>
<accession>A0A2I7SGC4</accession>
<evidence type="ECO:0000313" key="3">
    <source>
        <dbReference type="Proteomes" id="UP000236592"/>
    </source>
</evidence>
<sequence length="189" mass="21529">MEQPCNNPKINIMKKTLLVMLMGMFVFSSYAQTTKEVEVSNAEKFSTSSGALIKKDYLEIGDIKGAKVQVVKFQDLISDKSTSAIKFEYEVKSSYSTDTKQALLDVDEIDGLMKSIKIMQEKIFPSTSENYSEVIYRSRGGFEAGCYWSKGKWTTYLKLEKYDGKSYVFLSQEDFTTLYSFLEQAKGKL</sequence>
<dbReference type="KEGG" id="taj:C1A40_05480"/>
<evidence type="ECO:0000313" key="2">
    <source>
        <dbReference type="EMBL" id="AUS04956.1"/>
    </source>
</evidence>
<keyword evidence="3" id="KW-1185">Reference proteome</keyword>
<feature type="signal peptide" evidence="1">
    <location>
        <begin position="1"/>
        <end position="31"/>
    </location>
</feature>
<proteinExistence type="predicted"/>
<gene>
    <name evidence="2" type="ORF">C1A40_05480</name>
</gene>
<organism evidence="2 3">
    <name type="scientific">Pseudotamlana carrageenivorans</name>
    <dbReference type="NCBI Taxonomy" id="2069432"/>
    <lineage>
        <taxon>Bacteria</taxon>
        <taxon>Pseudomonadati</taxon>
        <taxon>Bacteroidota</taxon>
        <taxon>Flavobacteriia</taxon>
        <taxon>Flavobacteriales</taxon>
        <taxon>Flavobacteriaceae</taxon>
        <taxon>Pseudotamlana</taxon>
    </lineage>
</organism>
<reference evidence="3" key="1">
    <citation type="submission" date="2018-01" db="EMBL/GenBank/DDBJ databases">
        <title>Complete genome of Tamlana sp. UJ94.</title>
        <authorList>
            <person name="Jung J."/>
            <person name="Chung D."/>
            <person name="Bae S.S."/>
            <person name="Baek K."/>
        </authorList>
    </citation>
    <scope>NUCLEOTIDE SEQUENCE [LARGE SCALE GENOMIC DNA]</scope>
    <source>
        <strain evidence="3">UJ94</strain>
    </source>
</reference>
<feature type="chain" id="PRO_5014346862" evidence="1">
    <location>
        <begin position="32"/>
        <end position="189"/>
    </location>
</feature>